<dbReference type="SUPFAM" id="SSF47473">
    <property type="entry name" value="EF-hand"/>
    <property type="match status" value="1"/>
</dbReference>
<feature type="domain" description="EF-hand" evidence="2">
    <location>
        <begin position="30"/>
        <end position="45"/>
    </location>
</feature>
<dbReference type="GO" id="GO:0005509">
    <property type="term" value="F:calcium ion binding"/>
    <property type="evidence" value="ECO:0007669"/>
    <property type="project" value="InterPro"/>
</dbReference>
<dbReference type="Gene3D" id="1.10.238.10">
    <property type="entry name" value="EF-hand"/>
    <property type="match status" value="1"/>
</dbReference>
<dbReference type="AlphaFoldDB" id="A0A4V3XKZ9"/>
<sequence length="84" mass="8428">MFTSLTTRTAAALLLTAGGAFAMSDAAVSADKNGDGMLTIDEIQAAFPDVSTDTFTTIDANADGLLDEAEISAAEEAGILPTGS</sequence>
<dbReference type="OrthoDB" id="5470953at2"/>
<gene>
    <name evidence="3" type="ORF">E4Z66_04920</name>
</gene>
<dbReference type="InterPro" id="IPR011992">
    <property type="entry name" value="EF-hand-dom_pair"/>
</dbReference>
<dbReference type="Proteomes" id="UP000306602">
    <property type="component" value="Unassembled WGS sequence"/>
</dbReference>
<name>A0A4V3XKZ9_9RHOB</name>
<proteinExistence type="predicted"/>
<keyword evidence="1" id="KW-0732">Signal</keyword>
<dbReference type="RefSeq" id="WP_136461822.1">
    <property type="nucleotide sequence ID" value="NZ_SRKY01000001.1"/>
</dbReference>
<evidence type="ECO:0000259" key="2">
    <source>
        <dbReference type="Pfam" id="PF13202"/>
    </source>
</evidence>
<protein>
    <recommendedName>
        <fullName evidence="2">EF-hand domain-containing protein</fullName>
    </recommendedName>
</protein>
<accession>A0A4V3XKZ9</accession>
<dbReference type="PROSITE" id="PS00018">
    <property type="entry name" value="EF_HAND_1"/>
    <property type="match status" value="1"/>
</dbReference>
<feature type="signal peptide" evidence="1">
    <location>
        <begin position="1"/>
        <end position="22"/>
    </location>
</feature>
<evidence type="ECO:0000313" key="4">
    <source>
        <dbReference type="Proteomes" id="UP000306602"/>
    </source>
</evidence>
<organism evidence="3 4">
    <name type="scientific">Aliishimia ponticola</name>
    <dbReference type="NCBI Taxonomy" id="2499833"/>
    <lineage>
        <taxon>Bacteria</taxon>
        <taxon>Pseudomonadati</taxon>
        <taxon>Pseudomonadota</taxon>
        <taxon>Alphaproteobacteria</taxon>
        <taxon>Rhodobacterales</taxon>
        <taxon>Paracoccaceae</taxon>
        <taxon>Aliishimia</taxon>
    </lineage>
</organism>
<dbReference type="InterPro" id="IPR002048">
    <property type="entry name" value="EF_hand_dom"/>
</dbReference>
<comment type="caution">
    <text evidence="3">The sequence shown here is derived from an EMBL/GenBank/DDBJ whole genome shotgun (WGS) entry which is preliminary data.</text>
</comment>
<feature type="chain" id="PRO_5021020514" description="EF-hand domain-containing protein" evidence="1">
    <location>
        <begin position="23"/>
        <end position="84"/>
    </location>
</feature>
<dbReference type="Pfam" id="PF13202">
    <property type="entry name" value="EF-hand_5"/>
    <property type="match status" value="2"/>
</dbReference>
<reference evidence="3 4" key="1">
    <citation type="submission" date="2019-04" db="EMBL/GenBank/DDBJ databases">
        <title>Shimia ponticola sp. nov., isolated from seawater.</title>
        <authorList>
            <person name="Kim Y.-O."/>
            <person name="Yoon J.-H."/>
        </authorList>
    </citation>
    <scope>NUCLEOTIDE SEQUENCE [LARGE SCALE GENOMIC DNA]</scope>
    <source>
        <strain evidence="3 4">MYP11</strain>
    </source>
</reference>
<dbReference type="InterPro" id="IPR018247">
    <property type="entry name" value="EF_Hand_1_Ca_BS"/>
</dbReference>
<keyword evidence="4" id="KW-1185">Reference proteome</keyword>
<evidence type="ECO:0000313" key="3">
    <source>
        <dbReference type="EMBL" id="THH38903.1"/>
    </source>
</evidence>
<dbReference type="EMBL" id="SRKY01000001">
    <property type="protein sequence ID" value="THH38903.1"/>
    <property type="molecule type" value="Genomic_DNA"/>
</dbReference>
<feature type="domain" description="EF-hand" evidence="2">
    <location>
        <begin position="53"/>
        <end position="71"/>
    </location>
</feature>
<evidence type="ECO:0000256" key="1">
    <source>
        <dbReference type="SAM" id="SignalP"/>
    </source>
</evidence>